<name>A0A9N9IWC3_9GLOM</name>
<dbReference type="AlphaFoldDB" id="A0A9N9IWC3"/>
<protein>
    <submittedName>
        <fullName evidence="1">11994_t:CDS:1</fullName>
    </submittedName>
</protein>
<gene>
    <name evidence="1" type="ORF">RFULGI_LOCUS13838</name>
</gene>
<sequence>MIKSLKLIKKKYNLIKNGIIKEKDSIRLEVNWKDTIDNAKYLNNNQKTKLHRLRNSQKWEIQGSKKFEQYKSEIENKVIISNLLDRKSYNILISNDSLLTEQQKNQLYTLRKQRIQILTNSLFDKLKNNIKNKRVLSKLEDKGYYDNRINEIHKEFLTDRKTKDLHILRRWKLDKIQSETEDELYDVNSELIDTIQDLNELGDNSDLANDILELNQTLLTGDRNINDLITKRKQNYNNKLYDNFIAAIKIKTDIEELQNNWKIKIDTEIKKEFLLQFRTIKNLHKI</sequence>
<dbReference type="OrthoDB" id="2448412at2759"/>
<evidence type="ECO:0000313" key="1">
    <source>
        <dbReference type="EMBL" id="CAG8754382.1"/>
    </source>
</evidence>
<keyword evidence="2" id="KW-1185">Reference proteome</keyword>
<dbReference type="Proteomes" id="UP000789396">
    <property type="component" value="Unassembled WGS sequence"/>
</dbReference>
<organism evidence="1 2">
    <name type="scientific">Racocetra fulgida</name>
    <dbReference type="NCBI Taxonomy" id="60492"/>
    <lineage>
        <taxon>Eukaryota</taxon>
        <taxon>Fungi</taxon>
        <taxon>Fungi incertae sedis</taxon>
        <taxon>Mucoromycota</taxon>
        <taxon>Glomeromycotina</taxon>
        <taxon>Glomeromycetes</taxon>
        <taxon>Diversisporales</taxon>
        <taxon>Gigasporaceae</taxon>
        <taxon>Racocetra</taxon>
    </lineage>
</organism>
<dbReference type="EMBL" id="CAJVPZ010037836">
    <property type="protein sequence ID" value="CAG8754382.1"/>
    <property type="molecule type" value="Genomic_DNA"/>
</dbReference>
<reference evidence="1" key="1">
    <citation type="submission" date="2021-06" db="EMBL/GenBank/DDBJ databases">
        <authorList>
            <person name="Kallberg Y."/>
            <person name="Tangrot J."/>
            <person name="Rosling A."/>
        </authorList>
    </citation>
    <scope>NUCLEOTIDE SEQUENCE</scope>
    <source>
        <strain evidence="1">IN212</strain>
    </source>
</reference>
<accession>A0A9N9IWC3</accession>
<evidence type="ECO:0000313" key="2">
    <source>
        <dbReference type="Proteomes" id="UP000789396"/>
    </source>
</evidence>
<proteinExistence type="predicted"/>
<comment type="caution">
    <text evidence="1">The sequence shown here is derived from an EMBL/GenBank/DDBJ whole genome shotgun (WGS) entry which is preliminary data.</text>
</comment>